<evidence type="ECO:0000256" key="7">
    <source>
        <dbReference type="ARBA" id="ARBA00023002"/>
    </source>
</evidence>
<keyword evidence="6 8" id="KW-0479">Metal-binding</keyword>
<reference evidence="9 10" key="2">
    <citation type="journal article" date="2010" name="Stand. Genomic Sci.">
        <title>Complete genome sequence of Syntrophothermus lipocalidus type strain (TGB-C1).</title>
        <authorList>
            <person name="Djao O.D."/>
            <person name="Zhang X."/>
            <person name="Lucas S."/>
            <person name="Lapidus A."/>
            <person name="Del Rio T.G."/>
            <person name="Nolan M."/>
            <person name="Tice H."/>
            <person name="Cheng J.F."/>
            <person name="Han C."/>
            <person name="Tapia R."/>
            <person name="Goodwin L."/>
            <person name="Pitluck S."/>
            <person name="Liolios K."/>
            <person name="Ivanova N."/>
            <person name="Mavromatis K."/>
            <person name="Mikhailova N."/>
            <person name="Ovchinnikova G."/>
            <person name="Pati A."/>
            <person name="Brambilla E."/>
            <person name="Chen A."/>
            <person name="Palaniappan K."/>
            <person name="Land M."/>
            <person name="Hauser L."/>
            <person name="Chang Y.J."/>
            <person name="Jeffries C.D."/>
            <person name="Rohde M."/>
            <person name="Sikorski J."/>
            <person name="Spring S."/>
            <person name="Goker M."/>
            <person name="Detter J.C."/>
            <person name="Woyke T."/>
            <person name="Bristow J."/>
            <person name="Eisen J.A."/>
            <person name="Markowitz V."/>
            <person name="Hugenholtz P."/>
            <person name="Kyrpides N.C."/>
            <person name="Klenk H.P."/>
        </authorList>
    </citation>
    <scope>NUCLEOTIDE SEQUENCE [LARGE SCALE GENOMIC DNA]</scope>
    <source>
        <strain evidence="10">DSM 12680 / TGB-C1</strain>
    </source>
</reference>
<feature type="binding site" evidence="8">
    <location>
        <position position="64"/>
    </location>
    <ligand>
        <name>Fe cation</name>
        <dbReference type="ChEBI" id="CHEBI:24875"/>
    </ligand>
</feature>
<evidence type="ECO:0000313" key="9">
    <source>
        <dbReference type="EMBL" id="ADI01170.1"/>
    </source>
</evidence>
<dbReference type="GO" id="GO:0016151">
    <property type="term" value="F:nickel cation binding"/>
    <property type="evidence" value="ECO:0007669"/>
    <property type="project" value="InterPro"/>
</dbReference>
<dbReference type="InterPro" id="IPR029014">
    <property type="entry name" value="NiFe-Hase_large"/>
</dbReference>
<comment type="subunit">
    <text evidence="4">Heterodimer of a large and a small subunit.</text>
</comment>
<gene>
    <name evidence="9" type="ordered locus">Slip_0386</name>
</gene>
<comment type="similarity">
    <text evidence="3">Belongs to the [NiFe]/[NiFeSe] hydrogenase large subunit family.</text>
</comment>
<dbReference type="STRING" id="643648.Slip_0386"/>
<keyword evidence="5 8" id="KW-0533">Nickel</keyword>
<dbReference type="Pfam" id="PF00374">
    <property type="entry name" value="NiFeSe_Hases"/>
    <property type="match status" value="2"/>
</dbReference>
<dbReference type="PANTHER" id="PTHR42958">
    <property type="entry name" value="HYDROGENASE-2 LARGE CHAIN"/>
    <property type="match status" value="1"/>
</dbReference>
<dbReference type="InterPro" id="IPR001501">
    <property type="entry name" value="Ni-dep_hyd_lsu"/>
</dbReference>
<dbReference type="EMBL" id="CP002048">
    <property type="protein sequence ID" value="ADI01170.1"/>
    <property type="molecule type" value="Genomic_DNA"/>
</dbReference>
<evidence type="ECO:0000256" key="6">
    <source>
        <dbReference type="ARBA" id="ARBA00022723"/>
    </source>
</evidence>
<evidence type="ECO:0000256" key="1">
    <source>
        <dbReference type="ARBA" id="ARBA00001967"/>
    </source>
</evidence>
<dbReference type="RefSeq" id="WP_013174572.1">
    <property type="nucleotide sequence ID" value="NC_014220.1"/>
</dbReference>
<dbReference type="PROSITE" id="PS00507">
    <property type="entry name" value="NI_HGENASE_L_1"/>
    <property type="match status" value="1"/>
</dbReference>
<evidence type="ECO:0000256" key="8">
    <source>
        <dbReference type="PIRSR" id="PIRSR601501-1"/>
    </source>
</evidence>
<dbReference type="AlphaFoldDB" id="D7CK56"/>
<dbReference type="GO" id="GO:0030313">
    <property type="term" value="C:cell envelope"/>
    <property type="evidence" value="ECO:0007669"/>
    <property type="project" value="UniProtKB-SubCell"/>
</dbReference>
<dbReference type="HOGENOM" id="CLU_030087_0_0_9"/>
<dbReference type="InterPro" id="IPR050867">
    <property type="entry name" value="NiFe/NiFeSe_hydrgnase_LSU"/>
</dbReference>
<name>D7CK56_SYNLT</name>
<dbReference type="Proteomes" id="UP000000378">
    <property type="component" value="Chromosome"/>
</dbReference>
<keyword evidence="8" id="KW-0460">Magnesium</keyword>
<evidence type="ECO:0000256" key="2">
    <source>
        <dbReference type="ARBA" id="ARBA00004196"/>
    </source>
</evidence>
<dbReference type="KEGG" id="slp:Slip_0386"/>
<evidence type="ECO:0000313" key="10">
    <source>
        <dbReference type="Proteomes" id="UP000000378"/>
    </source>
</evidence>
<dbReference type="OrthoDB" id="9761717at2"/>
<keyword evidence="7" id="KW-0560">Oxidoreductase</keyword>
<evidence type="ECO:0000256" key="3">
    <source>
        <dbReference type="ARBA" id="ARBA00009292"/>
    </source>
</evidence>
<dbReference type="GO" id="GO:0008901">
    <property type="term" value="F:ferredoxin hydrogenase activity"/>
    <property type="evidence" value="ECO:0007669"/>
    <property type="project" value="InterPro"/>
</dbReference>
<organism evidence="9 10">
    <name type="scientific">Syntrophothermus lipocalidus (strain DSM 12680 / TGB-C1)</name>
    <dbReference type="NCBI Taxonomy" id="643648"/>
    <lineage>
        <taxon>Bacteria</taxon>
        <taxon>Bacillati</taxon>
        <taxon>Bacillota</taxon>
        <taxon>Clostridia</taxon>
        <taxon>Eubacteriales</taxon>
        <taxon>Syntrophomonadaceae</taxon>
        <taxon>Syntrophothermus</taxon>
    </lineage>
</organism>
<feature type="binding site" evidence="8">
    <location>
        <position position="459"/>
    </location>
    <ligand>
        <name>Ni(2+)</name>
        <dbReference type="ChEBI" id="CHEBI:49786"/>
    </ligand>
</feature>
<evidence type="ECO:0000256" key="5">
    <source>
        <dbReference type="ARBA" id="ARBA00022596"/>
    </source>
</evidence>
<comment type="cofactor">
    <cofactor evidence="1 8">
        <name>Ni(2+)</name>
        <dbReference type="ChEBI" id="CHEBI:49786"/>
    </cofactor>
</comment>
<feature type="binding site" evidence="8">
    <location>
        <position position="64"/>
    </location>
    <ligand>
        <name>Ni(2+)</name>
        <dbReference type="ChEBI" id="CHEBI:49786"/>
    </ligand>
</feature>
<proteinExistence type="inferred from homology"/>
<evidence type="ECO:0000256" key="4">
    <source>
        <dbReference type="ARBA" id="ARBA00011771"/>
    </source>
</evidence>
<feature type="binding site" evidence="8">
    <location>
        <position position="61"/>
    </location>
    <ligand>
        <name>Ni(2+)</name>
        <dbReference type="ChEBI" id="CHEBI:49786"/>
    </ligand>
</feature>
<protein>
    <submittedName>
        <fullName evidence="9">Nickel-dependent hydrogenase large subunit</fullName>
    </submittedName>
</protein>
<feature type="binding site" evidence="8">
    <location>
        <position position="465"/>
    </location>
    <ligand>
        <name>Mg(2+)</name>
        <dbReference type="ChEBI" id="CHEBI:18420"/>
    </ligand>
</feature>
<comment type="subcellular location">
    <subcellularLocation>
        <location evidence="2">Cell envelope</location>
    </subcellularLocation>
</comment>
<dbReference type="FunFam" id="1.10.645.10:FF:000002">
    <property type="entry name" value="Hydrogenase 2 large subunit"/>
    <property type="match status" value="1"/>
</dbReference>
<dbReference type="NCBIfam" id="NF033181">
    <property type="entry name" value="NiFeSe_hydrog"/>
    <property type="match status" value="1"/>
</dbReference>
<dbReference type="PANTHER" id="PTHR42958:SF2">
    <property type="entry name" value="UPTAKE HYDROGENASE LARGE SUBUNIT"/>
    <property type="match status" value="1"/>
</dbReference>
<dbReference type="SUPFAM" id="SSF56762">
    <property type="entry name" value="HydB/Nqo4-like"/>
    <property type="match status" value="1"/>
</dbReference>
<reference evidence="10" key="1">
    <citation type="journal article" date="2010" name="Stand. Genomic Sci.">
        <title>Complete genome sequence of Syntrophothermus lipocalidus type strain (TGB-C1T).</title>
        <authorList>
            <consortium name="US DOE Joint Genome Institute (JGI-PGF)"/>
            <person name="Djao O."/>
            <person name="Zhang X."/>
            <person name="Lucas S."/>
            <person name="Lapidus A."/>
            <person name="Glavina Del Rio T."/>
            <person name="Nolan M."/>
            <person name="Tice H."/>
            <person name="Cheng J."/>
            <person name="Han C."/>
            <person name="Tapia R."/>
            <person name="Goodwin L."/>
            <person name="Pitluck S."/>
            <person name="Liolios K."/>
            <person name="Ivanova N."/>
            <person name="Mavromatis K."/>
            <person name="Mikhailova N."/>
            <person name="Ovchinnikova G."/>
            <person name="Pati A."/>
            <person name="Brambilla E."/>
            <person name="Chen A."/>
            <person name="Palaniappan K."/>
            <person name="Land M."/>
            <person name="Hauser L."/>
            <person name="Chang Y."/>
            <person name="Jeffries C."/>
            <person name="Rohde M."/>
            <person name="Sikorski J."/>
            <person name="Spring S."/>
            <person name="Goker M."/>
            <person name="Detter J."/>
            <person name="Woyke T."/>
            <person name="Bristow J."/>
            <person name="Eisen J."/>
            <person name="Markowitz V."/>
            <person name="Hugenholtz P."/>
            <person name="Kyrpides N."/>
            <person name="Klenk H."/>
        </authorList>
    </citation>
    <scope>NUCLEOTIDE SEQUENCE [LARGE SCALE GENOMIC DNA]</scope>
    <source>
        <strain evidence="10">DSM 12680 / TGB-C1</strain>
    </source>
</reference>
<dbReference type="Gene3D" id="1.10.645.10">
    <property type="entry name" value="Cytochrome-c3 Hydrogenase, chain B"/>
    <property type="match status" value="1"/>
</dbReference>
<feature type="binding site" evidence="8">
    <location>
        <position position="42"/>
    </location>
    <ligand>
        <name>Mg(2+)</name>
        <dbReference type="ChEBI" id="CHEBI:18420"/>
    </ligand>
</feature>
<comment type="cofactor">
    <cofactor evidence="8">
        <name>Fe cation</name>
        <dbReference type="ChEBI" id="CHEBI:24875"/>
    </cofactor>
</comment>
<dbReference type="InterPro" id="IPR018194">
    <property type="entry name" value="Ni-dep_hyd_lsu_Ni_BS"/>
</dbReference>
<dbReference type="eggNOG" id="COG0374">
    <property type="taxonomic scope" value="Bacteria"/>
</dbReference>
<keyword evidence="10" id="KW-1185">Reference proteome</keyword>
<sequence length="480" mass="53594">MAQKVVVDPVTRIEGHLKIEVEIDGGKVVDARTSGTMFRGMELIMQGRDPRDSSQIMQRICGVCPVSHGTAASLALDDAFGIEAPDNGRIIRNLILGSNYIQSHILHFFHLAALDYVKGPDVPPFVPRYQADYRLPDAVNKQAVDNYIKALDMRRKAQEMLAIWGGKMPHQQGIVVGGATEQPDTQKIVEFKWRLAELIDFIDNVYVPTVKAVAEAYSDWFDIGRGCMNLLAYGGMPLEQGKDHVKKEKFFPSGTYIRREYRPFDPSLVAEEVKYSWYKDDTGGKKPTEAVVTPDPKKEGAYSWLKAPRYNGIVMEVGPLARMWIKKVKEVTDLGEKAFSVMGRHFARAIECSLVAHAMDEWVLQLEPGKPVATPYEIPGEAYGMGLTEAPRGALGHWHHIKHQRTAVYNAVVPTTWNASPRDGLNQRGPMEQALIDTPVADPNNPVEPVRVVRSFDPCFGCAIHLMTPDKKTLAEFVID</sequence>
<feature type="binding site" evidence="8">
    <location>
        <position position="462"/>
    </location>
    <ligand>
        <name>Fe cation</name>
        <dbReference type="ChEBI" id="CHEBI:24875"/>
    </ligand>
</feature>
<keyword evidence="8" id="KW-0408">Iron</keyword>
<accession>D7CK56</accession>